<name>A0ABY4C9C1_9BACT</name>
<keyword evidence="3" id="KW-1185">Reference proteome</keyword>
<keyword evidence="1" id="KW-1133">Transmembrane helix</keyword>
<protein>
    <submittedName>
        <fullName evidence="2">Uncharacterized protein</fullName>
    </submittedName>
</protein>
<keyword evidence="1" id="KW-0812">Transmembrane</keyword>
<organism evidence="2 3">
    <name type="scientific">Bdellovibrio reynosensis</name>
    <dbReference type="NCBI Taxonomy" id="2835041"/>
    <lineage>
        <taxon>Bacteria</taxon>
        <taxon>Pseudomonadati</taxon>
        <taxon>Bdellovibrionota</taxon>
        <taxon>Bdellovibrionia</taxon>
        <taxon>Bdellovibrionales</taxon>
        <taxon>Pseudobdellovibrionaceae</taxon>
        <taxon>Bdellovibrio</taxon>
    </lineage>
</organism>
<feature type="transmembrane region" description="Helical" evidence="1">
    <location>
        <begin position="6"/>
        <end position="27"/>
    </location>
</feature>
<proteinExistence type="predicted"/>
<evidence type="ECO:0000256" key="1">
    <source>
        <dbReference type="SAM" id="Phobius"/>
    </source>
</evidence>
<sequence>MSTWLFFGMGIVSLVSIMVYVAFMFFLPEWVGITGKVAKKAIESHVEPSKDV</sequence>
<dbReference type="RefSeq" id="WP_243537765.1">
    <property type="nucleotide sequence ID" value="NZ_CP093442.1"/>
</dbReference>
<evidence type="ECO:0000313" key="3">
    <source>
        <dbReference type="Proteomes" id="UP000830116"/>
    </source>
</evidence>
<dbReference type="Proteomes" id="UP000830116">
    <property type="component" value="Chromosome"/>
</dbReference>
<accession>A0ABY4C9C1</accession>
<reference evidence="2" key="1">
    <citation type="submission" date="2022-03" db="EMBL/GenBank/DDBJ databases">
        <title>Genome Identification and Characterization of new species Bdellovibrio reynosense LBG001 sp. nov. from a Mexico soil sample.</title>
        <authorList>
            <person name="Camilli A."/>
            <person name="Ajao Y."/>
            <person name="Guo X."/>
        </authorList>
    </citation>
    <scope>NUCLEOTIDE SEQUENCE</scope>
    <source>
        <strain evidence="2">LBG001</strain>
    </source>
</reference>
<dbReference type="EMBL" id="CP093442">
    <property type="protein sequence ID" value="UOF01329.1"/>
    <property type="molecule type" value="Genomic_DNA"/>
</dbReference>
<evidence type="ECO:0000313" key="2">
    <source>
        <dbReference type="EMBL" id="UOF01329.1"/>
    </source>
</evidence>
<keyword evidence="1" id="KW-0472">Membrane</keyword>
<gene>
    <name evidence="2" type="ORF">MNR06_16670</name>
</gene>